<dbReference type="AlphaFoldDB" id="A0A1V1NZH8"/>
<keyword evidence="3" id="KW-0067">ATP-binding</keyword>
<comment type="caution">
    <text evidence="5">The sequence shown here is derived from an EMBL/GenBank/DDBJ whole genome shotgun (WGS) entry which is preliminary data.</text>
</comment>
<evidence type="ECO:0000256" key="4">
    <source>
        <dbReference type="RuleBase" id="RU004046"/>
    </source>
</evidence>
<dbReference type="EMBL" id="ATBP01001154">
    <property type="protein sequence ID" value="ETR67926.1"/>
    <property type="molecule type" value="Genomic_DNA"/>
</dbReference>
<accession>A0A1V1NZH8</accession>
<keyword evidence="3" id="KW-0547">Nucleotide-binding</keyword>
<evidence type="ECO:0000313" key="5">
    <source>
        <dbReference type="EMBL" id="ETR67926.1"/>
    </source>
</evidence>
<keyword evidence="2 3" id="KW-0418">Kinase</keyword>
<keyword evidence="1 3" id="KW-0808">Transferase</keyword>
<dbReference type="PANTHER" id="PTHR47363">
    <property type="entry name" value="GLUCOKINASE"/>
    <property type="match status" value="1"/>
</dbReference>
<dbReference type="GO" id="GO:0005536">
    <property type="term" value="F:D-glucose binding"/>
    <property type="evidence" value="ECO:0007669"/>
    <property type="project" value="InterPro"/>
</dbReference>
<comment type="similarity">
    <text evidence="3 4">Belongs to the bacterial glucokinase family.</text>
</comment>
<dbReference type="Proteomes" id="UP000189670">
    <property type="component" value="Unassembled WGS sequence"/>
</dbReference>
<evidence type="ECO:0000256" key="3">
    <source>
        <dbReference type="HAMAP-Rule" id="MF_00524"/>
    </source>
</evidence>
<dbReference type="GO" id="GO:0006096">
    <property type="term" value="P:glycolytic process"/>
    <property type="evidence" value="ECO:0007669"/>
    <property type="project" value="UniProtKB-UniRule"/>
</dbReference>
<comment type="subcellular location">
    <subcellularLocation>
        <location evidence="3">Cytoplasm</location>
    </subcellularLocation>
</comment>
<dbReference type="EC" id="2.7.1.2" evidence="3"/>
<dbReference type="GO" id="GO:0005524">
    <property type="term" value="F:ATP binding"/>
    <property type="evidence" value="ECO:0007669"/>
    <property type="project" value="UniProtKB-UniRule"/>
</dbReference>
<feature type="binding site" evidence="3">
    <location>
        <begin position="7"/>
        <end position="12"/>
    </location>
    <ligand>
        <name>ATP</name>
        <dbReference type="ChEBI" id="CHEBI:30616"/>
    </ligand>
</feature>
<gene>
    <name evidence="3" type="primary">glk</name>
    <name evidence="5" type="ORF">OMM_04868</name>
</gene>
<dbReference type="GO" id="GO:0005737">
    <property type="term" value="C:cytoplasm"/>
    <property type="evidence" value="ECO:0007669"/>
    <property type="project" value="UniProtKB-SubCell"/>
</dbReference>
<proteinExistence type="inferred from homology"/>
<sequence>MPYILAGDIGGTKTFLQLVETSHQRQLPPTEMKTIYEQRYISAEYRDLVPIIRQFMRDVENKTGIKPVPEKACFAIAGPVVNNTVKLTNLSWMLDASHMEQDLGISHISLINDFEAIGYGVIGLTDKDIHILQAGEYQNDAPMAVIGAGTGLGECFIIRHGETVRVFPSEGGHTDFAPQSALEFNLLKYLLVRHNINRVSVERVVSGLGIISIYQFLRDSDFTDESPEISNAVRTWEKELTSNKRTIDPGEYIGKAALEKTDRLSEETIQLFIAAYGSEAGNLALKILPFGGLYIAGGIAPKILPLLQSNDFIASFNNKGRMSSILKNVPVKVITNPKVGLIGSAIYAAQSILS</sequence>
<evidence type="ECO:0000313" key="6">
    <source>
        <dbReference type="Proteomes" id="UP000189670"/>
    </source>
</evidence>
<dbReference type="Gene3D" id="3.30.420.40">
    <property type="match status" value="1"/>
</dbReference>
<comment type="catalytic activity">
    <reaction evidence="3">
        <text>D-glucose + ATP = D-glucose 6-phosphate + ADP + H(+)</text>
        <dbReference type="Rhea" id="RHEA:17825"/>
        <dbReference type="ChEBI" id="CHEBI:4167"/>
        <dbReference type="ChEBI" id="CHEBI:15378"/>
        <dbReference type="ChEBI" id="CHEBI:30616"/>
        <dbReference type="ChEBI" id="CHEBI:61548"/>
        <dbReference type="ChEBI" id="CHEBI:456216"/>
        <dbReference type="EC" id="2.7.1.2"/>
    </reaction>
</comment>
<dbReference type="InterPro" id="IPR003836">
    <property type="entry name" value="Glucokinase"/>
</dbReference>
<evidence type="ECO:0000256" key="2">
    <source>
        <dbReference type="ARBA" id="ARBA00022777"/>
    </source>
</evidence>
<dbReference type="PANTHER" id="PTHR47363:SF1">
    <property type="entry name" value="GLUCOKINASE"/>
    <property type="match status" value="1"/>
</dbReference>
<keyword evidence="3" id="KW-0324">Glycolysis</keyword>
<organism evidence="5 6">
    <name type="scientific">Candidatus Magnetoglobus multicellularis str. Araruama</name>
    <dbReference type="NCBI Taxonomy" id="890399"/>
    <lineage>
        <taxon>Bacteria</taxon>
        <taxon>Pseudomonadati</taxon>
        <taxon>Thermodesulfobacteriota</taxon>
        <taxon>Desulfobacteria</taxon>
        <taxon>Desulfobacterales</taxon>
        <taxon>Desulfobacteraceae</taxon>
        <taxon>Candidatus Magnetoglobus</taxon>
    </lineage>
</organism>
<reference evidence="6" key="1">
    <citation type="submission" date="2012-11" db="EMBL/GenBank/DDBJ databases">
        <authorList>
            <person name="Lucero-Rivera Y.E."/>
            <person name="Tovar-Ramirez D."/>
        </authorList>
    </citation>
    <scope>NUCLEOTIDE SEQUENCE [LARGE SCALE GENOMIC DNA]</scope>
    <source>
        <strain evidence="6">Araruama</strain>
    </source>
</reference>
<dbReference type="HAMAP" id="MF_00524">
    <property type="entry name" value="Glucokinase"/>
    <property type="match status" value="1"/>
</dbReference>
<dbReference type="CDD" id="cd24008">
    <property type="entry name" value="ASKHA_NBD_GLK"/>
    <property type="match status" value="1"/>
</dbReference>
<dbReference type="Pfam" id="PF02685">
    <property type="entry name" value="Glucokinase"/>
    <property type="match status" value="1"/>
</dbReference>
<dbReference type="GO" id="GO:0004340">
    <property type="term" value="F:glucokinase activity"/>
    <property type="evidence" value="ECO:0007669"/>
    <property type="project" value="UniProtKB-UniRule"/>
</dbReference>
<protein>
    <recommendedName>
        <fullName evidence="3">Glucokinase</fullName>
        <ecNumber evidence="3">2.7.1.2</ecNumber>
    </recommendedName>
    <alternativeName>
        <fullName evidence="3">Glucose kinase</fullName>
    </alternativeName>
</protein>
<dbReference type="NCBIfam" id="NF001415">
    <property type="entry name" value="PRK00292.1-2"/>
    <property type="match status" value="1"/>
</dbReference>
<keyword evidence="3" id="KW-0963">Cytoplasm</keyword>
<dbReference type="InterPro" id="IPR043129">
    <property type="entry name" value="ATPase_NBD"/>
</dbReference>
<dbReference type="NCBIfam" id="TIGR00749">
    <property type="entry name" value="glk"/>
    <property type="match status" value="1"/>
</dbReference>
<evidence type="ECO:0000256" key="1">
    <source>
        <dbReference type="ARBA" id="ARBA00022679"/>
    </source>
</evidence>
<dbReference type="Gene3D" id="3.40.367.20">
    <property type="match status" value="1"/>
</dbReference>
<dbReference type="SUPFAM" id="SSF53067">
    <property type="entry name" value="Actin-like ATPase domain"/>
    <property type="match status" value="1"/>
</dbReference>
<name>A0A1V1NZH8_9BACT</name>